<organism evidence="1 2">
    <name type="scientific">Pararge aegeria aegeria</name>
    <dbReference type="NCBI Taxonomy" id="348720"/>
    <lineage>
        <taxon>Eukaryota</taxon>
        <taxon>Metazoa</taxon>
        <taxon>Ecdysozoa</taxon>
        <taxon>Arthropoda</taxon>
        <taxon>Hexapoda</taxon>
        <taxon>Insecta</taxon>
        <taxon>Pterygota</taxon>
        <taxon>Neoptera</taxon>
        <taxon>Endopterygota</taxon>
        <taxon>Lepidoptera</taxon>
        <taxon>Glossata</taxon>
        <taxon>Ditrysia</taxon>
        <taxon>Papilionoidea</taxon>
        <taxon>Nymphalidae</taxon>
        <taxon>Satyrinae</taxon>
        <taxon>Satyrini</taxon>
        <taxon>Parargina</taxon>
        <taxon>Pararge</taxon>
    </lineage>
</organism>
<reference evidence="1" key="1">
    <citation type="submission" date="2022-03" db="EMBL/GenBank/DDBJ databases">
        <authorList>
            <person name="Lindestad O."/>
        </authorList>
    </citation>
    <scope>NUCLEOTIDE SEQUENCE</scope>
</reference>
<evidence type="ECO:0000313" key="2">
    <source>
        <dbReference type="Proteomes" id="UP000838756"/>
    </source>
</evidence>
<comment type="caution">
    <text evidence="1">The sequence shown here is derived from an EMBL/GenBank/DDBJ whole genome shotgun (WGS) entry which is preliminary data.</text>
</comment>
<name>A0A8S4SBB0_9NEOP</name>
<sequence>MLEWQPRTGKRAVLVDPQRGGQTTLSTSQVAAGSKRLRTVEFGTPYKRPMSTSGSLSDDVIMMMMIKIQIIIISNHHRPTTVSFCNEKGLGRNPPRWPSAD</sequence>
<dbReference type="Proteomes" id="UP000838756">
    <property type="component" value="Unassembled WGS sequence"/>
</dbReference>
<gene>
    <name evidence="1" type="primary">jg22623</name>
    <name evidence="1" type="ORF">PAEG_LOCUS22891</name>
</gene>
<accession>A0A8S4SBB0</accession>
<keyword evidence="2" id="KW-1185">Reference proteome</keyword>
<protein>
    <submittedName>
        <fullName evidence="1">Jg22623 protein</fullName>
    </submittedName>
</protein>
<dbReference type="AlphaFoldDB" id="A0A8S4SBB0"/>
<evidence type="ECO:0000313" key="1">
    <source>
        <dbReference type="EMBL" id="CAH2256268.1"/>
    </source>
</evidence>
<proteinExistence type="predicted"/>
<dbReference type="OrthoDB" id="7466345at2759"/>
<dbReference type="EMBL" id="CAKXAJ010026102">
    <property type="protein sequence ID" value="CAH2256268.1"/>
    <property type="molecule type" value="Genomic_DNA"/>
</dbReference>